<dbReference type="GO" id="GO:0005524">
    <property type="term" value="F:ATP binding"/>
    <property type="evidence" value="ECO:0007669"/>
    <property type="project" value="UniProtKB-KW"/>
</dbReference>
<dbReference type="GO" id="GO:0006281">
    <property type="term" value="P:DNA repair"/>
    <property type="evidence" value="ECO:0007669"/>
    <property type="project" value="UniProtKB-KW"/>
</dbReference>
<dbReference type="GO" id="GO:0000723">
    <property type="term" value="P:telomere maintenance"/>
    <property type="evidence" value="ECO:0007669"/>
    <property type="project" value="InterPro"/>
</dbReference>
<dbReference type="Pfam" id="PF21530">
    <property type="entry name" value="Pif1_2B_dom"/>
    <property type="match status" value="1"/>
</dbReference>
<gene>
    <name evidence="5" type="ORF">Tci_233239</name>
</gene>
<dbReference type="SUPFAM" id="SSF50249">
    <property type="entry name" value="Nucleic acid-binding proteins"/>
    <property type="match status" value="1"/>
</dbReference>
<evidence type="ECO:0000259" key="4">
    <source>
        <dbReference type="Pfam" id="PF21530"/>
    </source>
</evidence>
<proteinExistence type="inferred from homology"/>
<dbReference type="PANTHER" id="PTHR10492:SF96">
    <property type="entry name" value="ATP-DEPENDENT DNA HELICASE"/>
    <property type="match status" value="1"/>
</dbReference>
<feature type="compositionally biased region" description="Low complexity" evidence="2">
    <location>
        <begin position="211"/>
        <end position="228"/>
    </location>
</feature>
<comment type="catalytic activity">
    <reaction evidence="1">
        <text>ATP + H2O = ADP + phosphate + H(+)</text>
        <dbReference type="Rhea" id="RHEA:13065"/>
        <dbReference type="ChEBI" id="CHEBI:15377"/>
        <dbReference type="ChEBI" id="CHEBI:15378"/>
        <dbReference type="ChEBI" id="CHEBI:30616"/>
        <dbReference type="ChEBI" id="CHEBI:43474"/>
        <dbReference type="ChEBI" id="CHEBI:456216"/>
        <dbReference type="EC" id="5.6.2.3"/>
    </reaction>
</comment>
<dbReference type="GO" id="GO:0006310">
    <property type="term" value="P:DNA recombination"/>
    <property type="evidence" value="ECO:0007669"/>
    <property type="project" value="UniProtKB-KW"/>
</dbReference>
<feature type="region of interest" description="Disordered" evidence="2">
    <location>
        <begin position="207"/>
        <end position="236"/>
    </location>
</feature>
<reference evidence="5" key="1">
    <citation type="journal article" date="2019" name="Sci. Rep.">
        <title>Draft genome of Tanacetum cinerariifolium, the natural source of mosquito coil.</title>
        <authorList>
            <person name="Yamashiro T."/>
            <person name="Shiraishi A."/>
            <person name="Satake H."/>
            <person name="Nakayama K."/>
        </authorList>
    </citation>
    <scope>NUCLEOTIDE SEQUENCE</scope>
</reference>
<dbReference type="EC" id="5.6.2.3" evidence="1"/>
<dbReference type="Pfam" id="PF05970">
    <property type="entry name" value="PIF1"/>
    <property type="match status" value="1"/>
</dbReference>
<dbReference type="Gene3D" id="3.40.50.300">
    <property type="entry name" value="P-loop containing nucleotide triphosphate hydrolases"/>
    <property type="match status" value="1"/>
</dbReference>
<keyword evidence="1" id="KW-0234">DNA repair</keyword>
<dbReference type="GO" id="GO:0016787">
    <property type="term" value="F:hydrolase activity"/>
    <property type="evidence" value="ECO:0007669"/>
    <property type="project" value="UniProtKB-KW"/>
</dbReference>
<dbReference type="InterPro" id="IPR049163">
    <property type="entry name" value="Pif1-like_2B_dom"/>
</dbReference>
<keyword evidence="1" id="KW-0233">DNA recombination</keyword>
<protein>
    <recommendedName>
        <fullName evidence="1">ATP-dependent DNA helicase</fullName>
        <ecNumber evidence="1">5.6.2.3</ecNumber>
    </recommendedName>
</protein>
<dbReference type="GO" id="GO:0043139">
    <property type="term" value="F:5'-3' DNA helicase activity"/>
    <property type="evidence" value="ECO:0007669"/>
    <property type="project" value="UniProtKB-EC"/>
</dbReference>
<dbReference type="InterPro" id="IPR010285">
    <property type="entry name" value="DNA_helicase_pif1-like_DEAD"/>
</dbReference>
<evidence type="ECO:0000259" key="3">
    <source>
        <dbReference type="Pfam" id="PF05970"/>
    </source>
</evidence>
<accession>A0A699GWC1</accession>
<keyword evidence="1" id="KW-0378">Hydrolase</keyword>
<evidence type="ECO:0000313" key="5">
    <source>
        <dbReference type="EMBL" id="GEW61263.1"/>
    </source>
</evidence>
<dbReference type="EMBL" id="BKCJ010065898">
    <property type="protein sequence ID" value="GEW61263.1"/>
    <property type="molecule type" value="Genomic_DNA"/>
</dbReference>
<name>A0A699GWC1_TANCI</name>
<keyword evidence="1" id="KW-0547">Nucleotide-binding</keyword>
<dbReference type="Gene3D" id="2.40.50.140">
    <property type="entry name" value="Nucleic acid-binding proteins"/>
    <property type="match status" value="1"/>
</dbReference>
<evidence type="ECO:0000256" key="1">
    <source>
        <dbReference type="RuleBase" id="RU363044"/>
    </source>
</evidence>
<sequence length="856" mass="98124">MRFFQSTGNSLEDLRDHVEITGTSFDVEQKVKTPVEKGFCLFIDVHVGSYKVPAKSIRDIGSYKNVRHRLLPTFSSMSANASKLPTSIEPHTEPAHTNENRVGKWLLSNTFSPCVHVDRSEPLSPVDKSISIKQNARMCVAPSEEHDSKVLWRFRNACSNKFRSFEFGISKTGDNHGVQYPTLIDDMSSYMDLGDCDQRYTPATRNICPANTNRNSPSTNTQNPSSNTADARDDTPSYMDLGDCDQQCRHYGCLFWLDEITLNPEIAKGLIHVLDEHNGLVRLFRTAHDRCNTGDIPSFKIRLYNMGGVHGYELPTADVLKAIVFKNGPRSQAKEKSDNERLLQISVTPTEKRMWPYFQKQFSELTPTDRTDIVCRVFEQNVKDFLRFLKEVKTLGYVFAGPDHILEKISNSETSTFAVGITKKIDEIQNYVDGRFICPYEACWRIFDFPIHYRERAVQILNVHLKEMQRINFHERDRLDIIVNIPEKKKTTLTEWFVYNSENSDGRHLTYPNFPSEFKGCKSPDKVRTINSQMLPTFQAACEALGIASLLLPAGRTAHSRFKLPLELTDESFCHAKKKSQLGKLLVETYLIIWDEAPMNDKRCFETLDRTLRDPMDAPNVLFGGKTIVLGEQNIYLSNDEAIPMGSETELLYPTEYLNTITFLGFPPYELELKVGSPIMLLRNVILLGALCNGTRMIVRCLMPPRNMSQHTIAALRIGQDNCILEARVYRKWTSKNITDMKELAFCCILIDRENNAIQANMDINNIRYFNTLLKLNAVYRFLHFICEKTKPYHQTLENPISLKFGKITTFEVLTGKESEFLKHHFEFIAYNQLASRVPYQDEKSKTIYPILIGNE</sequence>
<dbReference type="InterPro" id="IPR027417">
    <property type="entry name" value="P-loop_NTPase"/>
</dbReference>
<dbReference type="AlphaFoldDB" id="A0A699GWC1"/>
<keyword evidence="1 5" id="KW-0347">Helicase</keyword>
<comment type="cofactor">
    <cofactor evidence="1">
        <name>Mg(2+)</name>
        <dbReference type="ChEBI" id="CHEBI:18420"/>
    </cofactor>
</comment>
<evidence type="ECO:0000256" key="2">
    <source>
        <dbReference type="SAM" id="MobiDB-lite"/>
    </source>
</evidence>
<comment type="similarity">
    <text evidence="1">Belongs to the helicase family.</text>
</comment>
<keyword evidence="1" id="KW-0067">ATP-binding</keyword>
<feature type="domain" description="DNA helicase Pif1-like 2B" evidence="4">
    <location>
        <begin position="656"/>
        <end position="700"/>
    </location>
</feature>
<organism evidence="5">
    <name type="scientific">Tanacetum cinerariifolium</name>
    <name type="common">Dalmatian daisy</name>
    <name type="synonym">Chrysanthemum cinerariifolium</name>
    <dbReference type="NCBI Taxonomy" id="118510"/>
    <lineage>
        <taxon>Eukaryota</taxon>
        <taxon>Viridiplantae</taxon>
        <taxon>Streptophyta</taxon>
        <taxon>Embryophyta</taxon>
        <taxon>Tracheophyta</taxon>
        <taxon>Spermatophyta</taxon>
        <taxon>Magnoliopsida</taxon>
        <taxon>eudicotyledons</taxon>
        <taxon>Gunneridae</taxon>
        <taxon>Pentapetalae</taxon>
        <taxon>asterids</taxon>
        <taxon>campanulids</taxon>
        <taxon>Asterales</taxon>
        <taxon>Asteraceae</taxon>
        <taxon>Asteroideae</taxon>
        <taxon>Anthemideae</taxon>
        <taxon>Anthemidinae</taxon>
        <taxon>Tanacetum</taxon>
    </lineage>
</organism>
<dbReference type="InterPro" id="IPR012340">
    <property type="entry name" value="NA-bd_OB-fold"/>
</dbReference>
<feature type="domain" description="DNA helicase Pif1-like DEAD-box helicase" evidence="3">
    <location>
        <begin position="544"/>
        <end position="631"/>
    </location>
</feature>
<dbReference type="PANTHER" id="PTHR10492">
    <property type="match status" value="1"/>
</dbReference>
<keyword evidence="1" id="KW-0227">DNA damage</keyword>
<comment type="caution">
    <text evidence="5">The sequence shown here is derived from an EMBL/GenBank/DDBJ whole genome shotgun (WGS) entry which is preliminary data.</text>
</comment>